<dbReference type="GO" id="GO:0003824">
    <property type="term" value="F:catalytic activity"/>
    <property type="evidence" value="ECO:0007669"/>
    <property type="project" value="UniProtKB-ARBA"/>
</dbReference>
<dbReference type="eggNOG" id="COG3210">
    <property type="taxonomic scope" value="Bacteria"/>
</dbReference>
<sequence length="1016" mass="108244">MADAVKNQTGQQGAVLLSVEAGFGFKTAGKEQNQNYRQSRESSLKAGGDINIRSREGDITVQGSNITAGDTIRLDSARDIRLLSAQDSQHQDGKNRNAGVQVGVGVSVGAQTGVYIYAEAAYGKGKNRSDSQTHQNTLLQSDKLQLSSKGNTVLNGAQAHARRIDADVGGTLYIESPQDTVEQESKQSGGGIRAQVALGTAWSVSGNYNQSKASGYSRSVGSQSGLFAGKGGYHITADSVRLKGGAIASAADKDHNELTARSFSFEDIRNESSYSAGSLGIGAGYGGSLKGSDGFNQSAFGRASQTAGQNMNKGFNYSPTLPQHESGNSQGYTRSLLSEGNITIGGKKTSARALGIHTDSATAHHGADSVPDLQNLLDKQQTVARSTAAIHSAVGTYRGNRAKAAAEELEKQQAAHEGRLKEQNDGSYEHYLSLSDAQRQQEMLAHSPAYAQAYQEARSWGVGGSKSRALSAAETLITGALGGQGDLQLAANTLAPYAAAAIGRRFGHGENKNEAAQAIGHFMLGAALAYANGADPLVGGSAAVAAERAAGYLAGQYDDGRTAIDPISGKFNPNLLPEHIKEEIKAQTGALASVVGAAGGSLNGTSGTNTNALFNAQVGGVLGQNAVENNYLTREELNAQVDAAVACRKGDKAACAEQKRLERPNKERDLRLLAECNANIRSPLCTRLRKEAEVAMSGLSATPLSRLFDFKMAFNPERRQAHSEEFGKTDTVVLMSYGKSPEEIAANAKMMRIGSELLTDMTVVGTIKDFKQADTFRDYAVATIFAIPGVKVAKKLETVRDFRKAYEAAKEAGDLRTAKKLFELAKEAKGSPKVLEKLENSVRNINYINSDNAVKVVRPDGSKRVFSSRDWEQKALPAPTAMNASNSPPIFSTGSVVQSRINLKNRNFNNSGWIHVVDRHLPEGGGTGSQFSISKNELRALLQHKDVMSVPVTRKRISIEKLGNGHSISHTIYERVVKLNKNIGYDKFNGNKPTNIITIQTDKYGNLVTTTPGRIK</sequence>
<dbReference type="HOGENOM" id="CLU_296792_0_0_4"/>
<dbReference type="Pfam" id="PF21726">
    <property type="entry name" value="DUF6862"/>
    <property type="match status" value="1"/>
</dbReference>
<evidence type="ECO:0000313" key="2">
    <source>
        <dbReference type="EMBL" id="CBN87082.1"/>
    </source>
</evidence>
<dbReference type="Pfam" id="PF13332">
    <property type="entry name" value="Fil_haemagg_2"/>
    <property type="match status" value="1"/>
</dbReference>
<gene>
    <name evidence="2" type="ordered locus">NLA_8490</name>
</gene>
<dbReference type="InterPro" id="IPR049271">
    <property type="entry name" value="DUF6862"/>
</dbReference>
<feature type="domain" description="DUF6862" evidence="1">
    <location>
        <begin position="635"/>
        <end position="697"/>
    </location>
</feature>
<proteinExistence type="predicted"/>
<name>E4ZCK2_NEIL0</name>
<organism evidence="2 3">
    <name type="scientific">Neisseria lactamica (strain 020-06)</name>
    <dbReference type="NCBI Taxonomy" id="489653"/>
    <lineage>
        <taxon>Bacteria</taxon>
        <taxon>Pseudomonadati</taxon>
        <taxon>Pseudomonadota</taxon>
        <taxon>Betaproteobacteria</taxon>
        <taxon>Neisseriales</taxon>
        <taxon>Neisseriaceae</taxon>
        <taxon>Neisseria</taxon>
    </lineage>
</organism>
<dbReference type="AlphaFoldDB" id="E4ZCK2"/>
<dbReference type="Proteomes" id="UP000008723">
    <property type="component" value="Chromosome"/>
</dbReference>
<accession>E4ZCK2</accession>
<evidence type="ECO:0000259" key="1">
    <source>
        <dbReference type="Pfam" id="PF21726"/>
    </source>
</evidence>
<dbReference type="eggNOG" id="COG2268">
    <property type="taxonomic scope" value="Bacteria"/>
</dbReference>
<dbReference type="EMBL" id="FN995097">
    <property type="protein sequence ID" value="CBN87082.1"/>
    <property type="molecule type" value="Genomic_DNA"/>
</dbReference>
<reference evidence="2 3" key="1">
    <citation type="journal article" date="2010" name="BMC Genomics">
        <title>Independent evolution of the core and accessory gene sets in the genus Neisseria: insights gained from the genome of Neisseria lactamica isolate 020-06.</title>
        <authorList>
            <person name="Bennett J.S."/>
            <person name="Bentley S.D."/>
            <person name="Vernikos G.S."/>
            <person name="Quail M.A."/>
            <person name="Cherevach I."/>
            <person name="White B."/>
            <person name="Parkhill J."/>
            <person name="Maiden M.C."/>
        </authorList>
    </citation>
    <scope>NUCLEOTIDE SEQUENCE [LARGE SCALE GENOMIC DNA]</scope>
    <source>
        <strain evidence="2 3">020-06</strain>
    </source>
</reference>
<dbReference type="KEGG" id="nla:NLA_8490"/>
<evidence type="ECO:0000313" key="3">
    <source>
        <dbReference type="Proteomes" id="UP000008723"/>
    </source>
</evidence>
<protein>
    <recommendedName>
        <fullName evidence="1">DUF6862 domain-containing protein</fullName>
    </recommendedName>
</protein>
<dbReference type="InterPro" id="IPR025157">
    <property type="entry name" value="Hemagglutinin_rpt"/>
</dbReference>